<comment type="caution">
    <text evidence="10">The sequence shown here is derived from an EMBL/GenBank/DDBJ whole genome shotgun (WGS) entry which is preliminary data.</text>
</comment>
<keyword evidence="3" id="KW-0418">Kinase</keyword>
<name>A0A8S1UJN5_9CILI</name>
<evidence type="ECO:0000256" key="1">
    <source>
        <dbReference type="ARBA" id="ARBA00022679"/>
    </source>
</evidence>
<keyword evidence="8" id="KW-0812">Transmembrane</keyword>
<comment type="catalytic activity">
    <reaction evidence="6">
        <text>L-threonyl-[protein] + ATP = O-phospho-L-threonyl-[protein] + ADP + H(+)</text>
        <dbReference type="Rhea" id="RHEA:46608"/>
        <dbReference type="Rhea" id="RHEA-COMP:11060"/>
        <dbReference type="Rhea" id="RHEA-COMP:11605"/>
        <dbReference type="ChEBI" id="CHEBI:15378"/>
        <dbReference type="ChEBI" id="CHEBI:30013"/>
        <dbReference type="ChEBI" id="CHEBI:30616"/>
        <dbReference type="ChEBI" id="CHEBI:61977"/>
        <dbReference type="ChEBI" id="CHEBI:456216"/>
        <dbReference type="EC" id="2.7.12.2"/>
    </reaction>
</comment>
<evidence type="ECO:0000313" key="10">
    <source>
        <dbReference type="EMBL" id="CAD8164377.1"/>
    </source>
</evidence>
<reference evidence="10" key="1">
    <citation type="submission" date="2021-01" db="EMBL/GenBank/DDBJ databases">
        <authorList>
            <consortium name="Genoscope - CEA"/>
            <person name="William W."/>
        </authorList>
    </citation>
    <scope>NUCLEOTIDE SEQUENCE</scope>
</reference>
<keyword evidence="11" id="KW-1185">Reference proteome</keyword>
<feature type="domain" description="Protein kinase" evidence="9">
    <location>
        <begin position="20"/>
        <end position="283"/>
    </location>
</feature>
<dbReference type="InterPro" id="IPR000719">
    <property type="entry name" value="Prot_kinase_dom"/>
</dbReference>
<keyword evidence="8" id="KW-0472">Membrane</keyword>
<evidence type="ECO:0000256" key="7">
    <source>
        <dbReference type="ARBA" id="ARBA00051693"/>
    </source>
</evidence>
<dbReference type="AlphaFoldDB" id="A0A8S1UJN5"/>
<comment type="catalytic activity">
    <reaction evidence="5">
        <text>L-seryl-[protein] + ATP = O-phospho-L-seryl-[protein] + ADP + H(+)</text>
        <dbReference type="Rhea" id="RHEA:17989"/>
        <dbReference type="Rhea" id="RHEA-COMP:9863"/>
        <dbReference type="Rhea" id="RHEA-COMP:11604"/>
        <dbReference type="ChEBI" id="CHEBI:15378"/>
        <dbReference type="ChEBI" id="CHEBI:29999"/>
        <dbReference type="ChEBI" id="CHEBI:30616"/>
        <dbReference type="ChEBI" id="CHEBI:83421"/>
        <dbReference type="ChEBI" id="CHEBI:456216"/>
        <dbReference type="EC" id="2.7.12.2"/>
    </reaction>
</comment>
<evidence type="ECO:0000256" key="4">
    <source>
        <dbReference type="ARBA" id="ARBA00022840"/>
    </source>
</evidence>
<dbReference type="SMART" id="SM00220">
    <property type="entry name" value="S_TKc"/>
    <property type="match status" value="1"/>
</dbReference>
<dbReference type="PROSITE" id="PS50011">
    <property type="entry name" value="PROTEIN_KINASE_DOM"/>
    <property type="match status" value="1"/>
</dbReference>
<evidence type="ECO:0000256" key="5">
    <source>
        <dbReference type="ARBA" id="ARBA00049014"/>
    </source>
</evidence>
<evidence type="ECO:0000313" key="11">
    <source>
        <dbReference type="Proteomes" id="UP000689195"/>
    </source>
</evidence>
<evidence type="ECO:0000259" key="9">
    <source>
        <dbReference type="PROSITE" id="PS50011"/>
    </source>
</evidence>
<dbReference type="InterPro" id="IPR008271">
    <property type="entry name" value="Ser/Thr_kinase_AS"/>
</dbReference>
<dbReference type="PANTHER" id="PTHR48013">
    <property type="entry name" value="DUAL SPECIFICITY MITOGEN-ACTIVATED PROTEIN KINASE KINASE 5-RELATED"/>
    <property type="match status" value="1"/>
</dbReference>
<dbReference type="PROSITE" id="PS00108">
    <property type="entry name" value="PROTEIN_KINASE_ST"/>
    <property type="match status" value="1"/>
</dbReference>
<dbReference type="EMBL" id="CAJJDO010000041">
    <property type="protein sequence ID" value="CAD8164377.1"/>
    <property type="molecule type" value="Genomic_DNA"/>
</dbReference>
<protein>
    <recommendedName>
        <fullName evidence="9">Protein kinase domain-containing protein</fullName>
    </recommendedName>
</protein>
<dbReference type="GO" id="GO:0004708">
    <property type="term" value="F:MAP kinase kinase activity"/>
    <property type="evidence" value="ECO:0007669"/>
    <property type="project" value="UniProtKB-EC"/>
</dbReference>
<evidence type="ECO:0000256" key="2">
    <source>
        <dbReference type="ARBA" id="ARBA00022741"/>
    </source>
</evidence>
<evidence type="ECO:0000256" key="3">
    <source>
        <dbReference type="ARBA" id="ARBA00022777"/>
    </source>
</evidence>
<dbReference type="GO" id="GO:0005524">
    <property type="term" value="F:ATP binding"/>
    <property type="evidence" value="ECO:0007669"/>
    <property type="project" value="UniProtKB-KW"/>
</dbReference>
<sequence length="404" mass="47334">MENLFCQVHPDIPFFDLKKYHQVKLIASSNNRVYLYKFLNQAVAVKEVIFQQLENEQIEKLKKQYQIQKGYNETIIQIYGMAMQQQQRFSGKFQTIIFICMEYMKYCLQDHIELIRNQQLPINKNSFSNLLKSTVQTHAFLQSIHLCHGDIKPQNILINDRINPTQFKTCDFDNMIQLVNAKLQPCIISTKQYHAPEIQQAIKEGLESFNYNPYKAQVYSLGLCLIQMHPQIDFFQINHITFMLIEQVYGTQIQTLISKMLDPINYNRPDFFEALQYLNRNSIANLSTEQLEYQGNDILKSQNSYFRNTPDMFDTLRRESKYPNQLCDSVDTTSDFLIQGQVNLSSEENNNLYDVQVSTKTGISSNKNQKQCCSSKYINKTNILIFCSILLLLVLFILLLKFQI</sequence>
<evidence type="ECO:0000256" key="8">
    <source>
        <dbReference type="SAM" id="Phobius"/>
    </source>
</evidence>
<feature type="transmembrane region" description="Helical" evidence="8">
    <location>
        <begin position="383"/>
        <end position="402"/>
    </location>
</feature>
<proteinExistence type="predicted"/>
<keyword evidence="4" id="KW-0067">ATP-binding</keyword>
<accession>A0A8S1UJN5</accession>
<dbReference type="PANTHER" id="PTHR48013:SF9">
    <property type="entry name" value="DUAL SPECIFICITY MITOGEN-ACTIVATED PROTEIN KINASE KINASE 5"/>
    <property type="match status" value="1"/>
</dbReference>
<organism evidence="10 11">
    <name type="scientific">Paramecium pentaurelia</name>
    <dbReference type="NCBI Taxonomy" id="43138"/>
    <lineage>
        <taxon>Eukaryota</taxon>
        <taxon>Sar</taxon>
        <taxon>Alveolata</taxon>
        <taxon>Ciliophora</taxon>
        <taxon>Intramacronucleata</taxon>
        <taxon>Oligohymenophorea</taxon>
        <taxon>Peniculida</taxon>
        <taxon>Parameciidae</taxon>
        <taxon>Paramecium</taxon>
    </lineage>
</organism>
<dbReference type="Pfam" id="PF00069">
    <property type="entry name" value="Pkinase"/>
    <property type="match status" value="1"/>
</dbReference>
<keyword evidence="2" id="KW-0547">Nucleotide-binding</keyword>
<evidence type="ECO:0000256" key="6">
    <source>
        <dbReference type="ARBA" id="ARBA00049299"/>
    </source>
</evidence>
<keyword evidence="1" id="KW-0808">Transferase</keyword>
<keyword evidence="8" id="KW-1133">Transmembrane helix</keyword>
<dbReference type="OrthoDB" id="296488at2759"/>
<comment type="catalytic activity">
    <reaction evidence="7">
        <text>L-tyrosyl-[protein] + ATP = O-phospho-L-tyrosyl-[protein] + ADP + H(+)</text>
        <dbReference type="Rhea" id="RHEA:10596"/>
        <dbReference type="Rhea" id="RHEA-COMP:10136"/>
        <dbReference type="Rhea" id="RHEA-COMP:20101"/>
        <dbReference type="ChEBI" id="CHEBI:15378"/>
        <dbReference type="ChEBI" id="CHEBI:30616"/>
        <dbReference type="ChEBI" id="CHEBI:46858"/>
        <dbReference type="ChEBI" id="CHEBI:61978"/>
        <dbReference type="ChEBI" id="CHEBI:456216"/>
        <dbReference type="EC" id="2.7.12.2"/>
    </reaction>
</comment>
<dbReference type="Proteomes" id="UP000689195">
    <property type="component" value="Unassembled WGS sequence"/>
</dbReference>
<gene>
    <name evidence="10" type="ORF">PPENT_87.1.T0410002</name>
</gene>